<keyword evidence="3" id="KW-1185">Reference proteome</keyword>
<protein>
    <submittedName>
        <fullName evidence="2">Uncharacterized protein</fullName>
    </submittedName>
</protein>
<keyword evidence="1" id="KW-0472">Membrane</keyword>
<dbReference type="Gramene" id="mRNA:HanXRQr2_Chr04g0154841">
    <property type="protein sequence ID" value="mRNA:HanXRQr2_Chr04g0154841"/>
    <property type="gene ID" value="HanXRQr2_Chr04g0154841"/>
</dbReference>
<sequence length="82" mass="9386">MTKTLHFFTNSPTNQNISCILFSLFSFFQGLAVALLWDEARHQTSGKLTTSYYILILMELDNVVSSFQSSQVTLIYQGLWID</sequence>
<name>A0A9K3NQM8_HELAN</name>
<evidence type="ECO:0000313" key="3">
    <source>
        <dbReference type="Proteomes" id="UP000215914"/>
    </source>
</evidence>
<evidence type="ECO:0000256" key="1">
    <source>
        <dbReference type="SAM" id="Phobius"/>
    </source>
</evidence>
<keyword evidence="1" id="KW-0812">Transmembrane</keyword>
<accession>A0A9K3NQM8</accession>
<keyword evidence="1" id="KW-1133">Transmembrane helix</keyword>
<comment type="caution">
    <text evidence="2">The sequence shown here is derived from an EMBL/GenBank/DDBJ whole genome shotgun (WGS) entry which is preliminary data.</text>
</comment>
<dbReference type="Proteomes" id="UP000215914">
    <property type="component" value="Unassembled WGS sequence"/>
</dbReference>
<feature type="transmembrane region" description="Helical" evidence="1">
    <location>
        <begin position="20"/>
        <end position="37"/>
    </location>
</feature>
<evidence type="ECO:0000313" key="2">
    <source>
        <dbReference type="EMBL" id="KAF5809239.1"/>
    </source>
</evidence>
<dbReference type="EMBL" id="MNCJ02000319">
    <property type="protein sequence ID" value="KAF5809239.1"/>
    <property type="molecule type" value="Genomic_DNA"/>
</dbReference>
<organism evidence="2 3">
    <name type="scientific">Helianthus annuus</name>
    <name type="common">Common sunflower</name>
    <dbReference type="NCBI Taxonomy" id="4232"/>
    <lineage>
        <taxon>Eukaryota</taxon>
        <taxon>Viridiplantae</taxon>
        <taxon>Streptophyta</taxon>
        <taxon>Embryophyta</taxon>
        <taxon>Tracheophyta</taxon>
        <taxon>Spermatophyta</taxon>
        <taxon>Magnoliopsida</taxon>
        <taxon>eudicotyledons</taxon>
        <taxon>Gunneridae</taxon>
        <taxon>Pentapetalae</taxon>
        <taxon>asterids</taxon>
        <taxon>campanulids</taxon>
        <taxon>Asterales</taxon>
        <taxon>Asteraceae</taxon>
        <taxon>Asteroideae</taxon>
        <taxon>Heliantheae alliance</taxon>
        <taxon>Heliantheae</taxon>
        <taxon>Helianthus</taxon>
    </lineage>
</organism>
<reference evidence="2" key="2">
    <citation type="submission" date="2020-06" db="EMBL/GenBank/DDBJ databases">
        <title>Helianthus annuus Genome sequencing and assembly Release 2.</title>
        <authorList>
            <person name="Gouzy J."/>
            <person name="Langlade N."/>
            <person name="Munos S."/>
        </authorList>
    </citation>
    <scope>NUCLEOTIDE SEQUENCE</scope>
    <source>
        <tissue evidence="2">Leaves</tissue>
    </source>
</reference>
<gene>
    <name evidence="2" type="ORF">HanXRQr2_Chr04g0154841</name>
</gene>
<proteinExistence type="predicted"/>
<reference evidence="2" key="1">
    <citation type="journal article" date="2017" name="Nature">
        <title>The sunflower genome provides insights into oil metabolism, flowering and Asterid evolution.</title>
        <authorList>
            <person name="Badouin H."/>
            <person name="Gouzy J."/>
            <person name="Grassa C.J."/>
            <person name="Murat F."/>
            <person name="Staton S.E."/>
            <person name="Cottret L."/>
            <person name="Lelandais-Briere C."/>
            <person name="Owens G.L."/>
            <person name="Carrere S."/>
            <person name="Mayjonade B."/>
            <person name="Legrand L."/>
            <person name="Gill N."/>
            <person name="Kane N.C."/>
            <person name="Bowers J.E."/>
            <person name="Hubner S."/>
            <person name="Bellec A."/>
            <person name="Berard A."/>
            <person name="Berges H."/>
            <person name="Blanchet N."/>
            <person name="Boniface M.C."/>
            <person name="Brunel D."/>
            <person name="Catrice O."/>
            <person name="Chaidir N."/>
            <person name="Claudel C."/>
            <person name="Donnadieu C."/>
            <person name="Faraut T."/>
            <person name="Fievet G."/>
            <person name="Helmstetter N."/>
            <person name="King M."/>
            <person name="Knapp S.J."/>
            <person name="Lai Z."/>
            <person name="Le Paslier M.C."/>
            <person name="Lippi Y."/>
            <person name="Lorenzon L."/>
            <person name="Mandel J.R."/>
            <person name="Marage G."/>
            <person name="Marchand G."/>
            <person name="Marquand E."/>
            <person name="Bret-Mestries E."/>
            <person name="Morien E."/>
            <person name="Nambeesan S."/>
            <person name="Nguyen T."/>
            <person name="Pegot-Espagnet P."/>
            <person name="Pouilly N."/>
            <person name="Raftis F."/>
            <person name="Sallet E."/>
            <person name="Schiex T."/>
            <person name="Thomas J."/>
            <person name="Vandecasteele C."/>
            <person name="Vares D."/>
            <person name="Vear F."/>
            <person name="Vautrin S."/>
            <person name="Crespi M."/>
            <person name="Mangin B."/>
            <person name="Burke J.M."/>
            <person name="Salse J."/>
            <person name="Munos S."/>
            <person name="Vincourt P."/>
            <person name="Rieseberg L.H."/>
            <person name="Langlade N.B."/>
        </authorList>
    </citation>
    <scope>NUCLEOTIDE SEQUENCE</scope>
    <source>
        <tissue evidence="2">Leaves</tissue>
    </source>
</reference>
<dbReference type="AlphaFoldDB" id="A0A9K3NQM8"/>